<name>A0A935T9V6_9PROT</name>
<evidence type="ECO:0000313" key="1">
    <source>
        <dbReference type="EMBL" id="MBK7953583.1"/>
    </source>
</evidence>
<dbReference type="EMBL" id="JADJOT010000006">
    <property type="protein sequence ID" value="MBK7953583.1"/>
    <property type="molecule type" value="Genomic_DNA"/>
</dbReference>
<sequence>MQLQSLQPFDLNDIIHEPSDEQLEDLMEAVATAARRHAQAARAQLMLRLRAEITAIKLPLQREA</sequence>
<proteinExistence type="predicted"/>
<accession>A0A935T9V6</accession>
<comment type="caution">
    <text evidence="1">The sequence shown here is derived from an EMBL/GenBank/DDBJ whole genome shotgun (WGS) entry which is preliminary data.</text>
</comment>
<organism evidence="1 2">
    <name type="scientific">Candidatus Accumulibacter affinis</name>
    <dbReference type="NCBI Taxonomy" id="2954384"/>
    <lineage>
        <taxon>Bacteria</taxon>
        <taxon>Pseudomonadati</taxon>
        <taxon>Pseudomonadota</taxon>
        <taxon>Betaproteobacteria</taxon>
        <taxon>Candidatus Accumulibacter</taxon>
    </lineage>
</organism>
<gene>
    <name evidence="1" type="ORF">IPK02_06215</name>
</gene>
<evidence type="ECO:0000313" key="2">
    <source>
        <dbReference type="Proteomes" id="UP000706151"/>
    </source>
</evidence>
<protein>
    <submittedName>
        <fullName evidence="1">Uncharacterized protein</fullName>
    </submittedName>
</protein>
<dbReference type="Proteomes" id="UP000706151">
    <property type="component" value="Unassembled WGS sequence"/>
</dbReference>
<dbReference type="AlphaFoldDB" id="A0A935T9V6"/>
<reference evidence="1 2" key="1">
    <citation type="submission" date="2020-10" db="EMBL/GenBank/DDBJ databases">
        <title>Connecting structure to function with the recovery of over 1000 high-quality activated sludge metagenome-assembled genomes encoding full-length rRNA genes using long-read sequencing.</title>
        <authorList>
            <person name="Singleton C.M."/>
            <person name="Petriglieri F."/>
            <person name="Kristensen J.M."/>
            <person name="Kirkegaard R.H."/>
            <person name="Michaelsen T.Y."/>
            <person name="Andersen M.H."/>
            <person name="Karst S.M."/>
            <person name="Dueholm M.S."/>
            <person name="Nielsen P.H."/>
            <person name="Albertsen M."/>
        </authorList>
    </citation>
    <scope>NUCLEOTIDE SEQUENCE [LARGE SCALE GENOMIC DNA]</scope>
    <source>
        <strain evidence="1">Fred_18-Q3-R57-64_BAT3C.720</strain>
    </source>
</reference>